<evidence type="ECO:0000256" key="2">
    <source>
        <dbReference type="ARBA" id="ARBA00023157"/>
    </source>
</evidence>
<keyword evidence="2" id="KW-1015">Disulfide bond</keyword>
<keyword evidence="5" id="KW-1185">Reference proteome</keyword>
<dbReference type="InterPro" id="IPR006501">
    <property type="entry name" value="Pectinesterase_inhib_dom"/>
</dbReference>
<dbReference type="Proteomes" id="UP001652660">
    <property type="component" value="Chromosome 11e"/>
</dbReference>
<evidence type="ECO:0000256" key="1">
    <source>
        <dbReference type="ARBA" id="ARBA00022729"/>
    </source>
</evidence>
<dbReference type="RefSeq" id="XP_071928257.1">
    <property type="nucleotide sequence ID" value="XM_072072156.1"/>
</dbReference>
<dbReference type="InterPro" id="IPR035513">
    <property type="entry name" value="Invertase/methylesterase_inhib"/>
</dbReference>
<dbReference type="InterPro" id="IPR052421">
    <property type="entry name" value="PCW_Enzyme_Inhibitor"/>
</dbReference>
<accession>A0ABM4W8Z1</accession>
<reference evidence="6" key="1">
    <citation type="submission" date="2025-08" db="UniProtKB">
        <authorList>
            <consortium name="RefSeq"/>
        </authorList>
    </citation>
    <scope>IDENTIFICATION</scope>
    <source>
        <tissue evidence="6">Leaves</tissue>
    </source>
</reference>
<dbReference type="GeneID" id="140021391"/>
<name>A0ABM4W8Z1_COFAR</name>
<organism evidence="5 6">
    <name type="scientific">Coffea arabica</name>
    <name type="common">Arabian coffee</name>
    <dbReference type="NCBI Taxonomy" id="13443"/>
    <lineage>
        <taxon>Eukaryota</taxon>
        <taxon>Viridiplantae</taxon>
        <taxon>Streptophyta</taxon>
        <taxon>Embryophyta</taxon>
        <taxon>Tracheophyta</taxon>
        <taxon>Spermatophyta</taxon>
        <taxon>Magnoliopsida</taxon>
        <taxon>eudicotyledons</taxon>
        <taxon>Gunneridae</taxon>
        <taxon>Pentapetalae</taxon>
        <taxon>asterids</taxon>
        <taxon>lamiids</taxon>
        <taxon>Gentianales</taxon>
        <taxon>Rubiaceae</taxon>
        <taxon>Ixoroideae</taxon>
        <taxon>Gardenieae complex</taxon>
        <taxon>Bertiereae - Coffeeae clade</taxon>
        <taxon>Coffeeae</taxon>
        <taxon>Coffea</taxon>
    </lineage>
</organism>
<comment type="similarity">
    <text evidence="3">Belongs to the PMEI family.</text>
</comment>
<dbReference type="Gene3D" id="1.20.140.40">
    <property type="entry name" value="Invertase/pectin methylesterase inhibitor family protein"/>
    <property type="match status" value="1"/>
</dbReference>
<proteinExistence type="inferred from homology"/>
<dbReference type="PANTHER" id="PTHR36710">
    <property type="entry name" value="PECTINESTERASE INHIBITOR-LIKE"/>
    <property type="match status" value="1"/>
</dbReference>
<evidence type="ECO:0000313" key="5">
    <source>
        <dbReference type="Proteomes" id="UP001652660"/>
    </source>
</evidence>
<gene>
    <name evidence="6" type="primary">LOC140021391</name>
</gene>
<dbReference type="SUPFAM" id="SSF101148">
    <property type="entry name" value="Plant invertase/pectin methylesterase inhibitor"/>
    <property type="match status" value="1"/>
</dbReference>
<sequence>MALLTLRAAPGSNTTDLTSLGQIAINLAKSQVQSIQALINNIEGPVTNQTLRDRLDQCREDFTDVEGDVDGFSDLLCNKDYAGLVNSVDSADDKPTGGDTAFDDGQPPEPDELKQASKHFQVLLEAVGNIAQKLQGPGV</sequence>
<dbReference type="PANTHER" id="PTHR36710:SF4">
    <property type="entry name" value="PLANT INVERTASE_PECTIN METHYLESTERASE INHIBITOR SUPERFAMILY PROTEIN"/>
    <property type="match status" value="1"/>
</dbReference>
<dbReference type="NCBIfam" id="TIGR01614">
    <property type="entry name" value="PME_inhib"/>
    <property type="match status" value="1"/>
</dbReference>
<evidence type="ECO:0000256" key="4">
    <source>
        <dbReference type="SAM" id="MobiDB-lite"/>
    </source>
</evidence>
<keyword evidence="1" id="KW-0732">Signal</keyword>
<feature type="region of interest" description="Disordered" evidence="4">
    <location>
        <begin position="87"/>
        <end position="116"/>
    </location>
</feature>
<evidence type="ECO:0000256" key="3">
    <source>
        <dbReference type="ARBA" id="ARBA00038471"/>
    </source>
</evidence>
<protein>
    <submittedName>
        <fullName evidence="6">Pectinesterase inhibitor-like</fullName>
    </submittedName>
</protein>
<evidence type="ECO:0000313" key="6">
    <source>
        <dbReference type="RefSeq" id="XP_071928257.1"/>
    </source>
</evidence>